<dbReference type="RefSeq" id="WP_183348273.1">
    <property type="nucleotide sequence ID" value="NZ_JACHEO010000002.1"/>
</dbReference>
<dbReference type="SUPFAM" id="SSF102114">
    <property type="entry name" value="Radical SAM enzymes"/>
    <property type="match status" value="1"/>
</dbReference>
<keyword evidence="4" id="KW-0479">Metal-binding</keyword>
<dbReference type="InterPro" id="IPR058240">
    <property type="entry name" value="rSAM_sf"/>
</dbReference>
<evidence type="ECO:0000313" key="9">
    <source>
        <dbReference type="EMBL" id="MBB5346949.1"/>
    </source>
</evidence>
<dbReference type="EMBL" id="JACHEO010000002">
    <property type="protein sequence ID" value="MBB5346949.1"/>
    <property type="molecule type" value="Genomic_DNA"/>
</dbReference>
<dbReference type="Proteomes" id="UP000539642">
    <property type="component" value="Unassembled WGS sequence"/>
</dbReference>
<feature type="domain" description="Radical SAM core" evidence="8">
    <location>
        <begin position="322"/>
        <end position="590"/>
    </location>
</feature>
<organism evidence="9 10">
    <name type="scientific">Desulfoprunum benzoelyticum</name>
    <dbReference type="NCBI Taxonomy" id="1506996"/>
    <lineage>
        <taxon>Bacteria</taxon>
        <taxon>Pseudomonadati</taxon>
        <taxon>Thermodesulfobacteriota</taxon>
        <taxon>Desulfobulbia</taxon>
        <taxon>Desulfobulbales</taxon>
        <taxon>Desulfobulbaceae</taxon>
        <taxon>Desulfoprunum</taxon>
    </lineage>
</organism>
<dbReference type="PROSITE" id="PS51918">
    <property type="entry name" value="RADICAL_SAM"/>
    <property type="match status" value="1"/>
</dbReference>
<dbReference type="PANTHER" id="PTHR32331">
    <property type="entry name" value="UPF0313 PROTEIN YGIQ"/>
    <property type="match status" value="1"/>
</dbReference>
<evidence type="ECO:0000256" key="4">
    <source>
        <dbReference type="ARBA" id="ARBA00022723"/>
    </source>
</evidence>
<accession>A0A840UZR4</accession>
<dbReference type="Gene3D" id="3.80.30.20">
    <property type="entry name" value="tm_1862 like domain"/>
    <property type="match status" value="1"/>
</dbReference>
<evidence type="ECO:0000256" key="6">
    <source>
        <dbReference type="ARBA" id="ARBA00023014"/>
    </source>
</evidence>
<gene>
    <name evidence="9" type="ORF">HNQ81_000659</name>
</gene>
<dbReference type="Pfam" id="PF04055">
    <property type="entry name" value="Radical_SAM"/>
    <property type="match status" value="1"/>
</dbReference>
<dbReference type="GO" id="GO:0051539">
    <property type="term" value="F:4 iron, 4 sulfur cluster binding"/>
    <property type="evidence" value="ECO:0007669"/>
    <property type="project" value="UniProtKB-KW"/>
</dbReference>
<keyword evidence="6" id="KW-0411">Iron-sulfur</keyword>
<dbReference type="SMART" id="SM00729">
    <property type="entry name" value="Elp3"/>
    <property type="match status" value="1"/>
</dbReference>
<sequence>MLSTPQPTVTHADDRRPLPINWEECRRRGWDELDILLVTGDAYVDHPSFGVALIARLLDSRGYRVAILPQPRYDRPDDFRQFPPPRLFCGITGGNLDSIVANYSGNGKVRDFDAFSPAGNPWRGEERSRANRRRPDRAVLLYAQLARAAFGATPLVLGGIEASLRRFIHYDYKQDKLRASCLTDAKADLLVYGMGERAVLEIAERIAGGEAIPDGIPGTCRRLSEKELQQELPDFTGAPGDPYLVLPSWADIGRDPALFLDQELELDRHARAAAGTIVLQRQQSHWVLQYPPAAPLDSRELDALYALPFSRRPHPAAPDIPAYRMIRDSITIVRGCSGNCSFCAITRHQGPKVISRSRESIVSEAQQLSAMADFGGTISDLGGPTANLWGTSCAIGGCARNDCLYPRVCPKLQVAEAEFLQLLHEVARVAGVEHVFISSGLRMELLLKTPALLRRIIKRHTPGALKIAPEHTDADLLTLMHKEPHAVLRQFIRTCRRIAGELGRDLRFSPYIITAHPGCSERQVRQLVNDLRALDLQVRAFQDFTPTPGTISTAMYVTGRRRDTKAPLTVPKNSSERKKQREIIEREYLRTAGPARRKPRG</sequence>
<evidence type="ECO:0000256" key="5">
    <source>
        <dbReference type="ARBA" id="ARBA00023004"/>
    </source>
</evidence>
<evidence type="ECO:0000256" key="7">
    <source>
        <dbReference type="SAM" id="MobiDB-lite"/>
    </source>
</evidence>
<dbReference type="SFLD" id="SFLDG01069">
    <property type="entry name" value="UPF0313"/>
    <property type="match status" value="1"/>
</dbReference>
<keyword evidence="2" id="KW-0004">4Fe-4S</keyword>
<dbReference type="SFLD" id="SFLDS00029">
    <property type="entry name" value="Radical_SAM"/>
    <property type="match status" value="1"/>
</dbReference>
<comment type="cofactor">
    <cofactor evidence="1">
        <name>[4Fe-4S] cluster</name>
        <dbReference type="ChEBI" id="CHEBI:49883"/>
    </cofactor>
</comment>
<dbReference type="InterPro" id="IPR006638">
    <property type="entry name" value="Elp3/MiaA/NifB-like_rSAM"/>
</dbReference>
<protein>
    <submittedName>
        <fullName evidence="9">Putative radical SAM protein YgiQ</fullName>
    </submittedName>
</protein>
<dbReference type="InterPro" id="IPR022946">
    <property type="entry name" value="UPF0313"/>
</dbReference>
<dbReference type="GO" id="GO:0003824">
    <property type="term" value="F:catalytic activity"/>
    <property type="evidence" value="ECO:0007669"/>
    <property type="project" value="InterPro"/>
</dbReference>
<comment type="caution">
    <text evidence="9">The sequence shown here is derived from an EMBL/GenBank/DDBJ whole genome shotgun (WGS) entry which is preliminary data.</text>
</comment>
<keyword evidence="5" id="KW-0408">Iron</keyword>
<dbReference type="InterPro" id="IPR007197">
    <property type="entry name" value="rSAM"/>
</dbReference>
<keyword evidence="3" id="KW-0949">S-adenosyl-L-methionine</keyword>
<dbReference type="AlphaFoldDB" id="A0A840UZR4"/>
<evidence type="ECO:0000256" key="1">
    <source>
        <dbReference type="ARBA" id="ARBA00001966"/>
    </source>
</evidence>
<proteinExistence type="predicted"/>
<dbReference type="PROSITE" id="PS01278">
    <property type="entry name" value="MTTASE_RADICAL"/>
    <property type="match status" value="1"/>
</dbReference>
<dbReference type="SFLD" id="SFLDG01082">
    <property type="entry name" value="B12-binding_domain_containing"/>
    <property type="match status" value="1"/>
</dbReference>
<evidence type="ECO:0000256" key="2">
    <source>
        <dbReference type="ARBA" id="ARBA00022485"/>
    </source>
</evidence>
<name>A0A840UZR4_9BACT</name>
<feature type="compositionally biased region" description="Basic and acidic residues" evidence="7">
    <location>
        <begin position="574"/>
        <end position="589"/>
    </location>
</feature>
<evidence type="ECO:0000256" key="3">
    <source>
        <dbReference type="ARBA" id="ARBA00022691"/>
    </source>
</evidence>
<dbReference type="Pfam" id="PF08497">
    <property type="entry name" value="Radical_SAM_N"/>
    <property type="match status" value="1"/>
</dbReference>
<feature type="region of interest" description="Disordered" evidence="7">
    <location>
        <begin position="564"/>
        <end position="601"/>
    </location>
</feature>
<evidence type="ECO:0000313" key="10">
    <source>
        <dbReference type="Proteomes" id="UP000539642"/>
    </source>
</evidence>
<dbReference type="NCBIfam" id="TIGR03904">
    <property type="entry name" value="SAM_YgiQ"/>
    <property type="match status" value="1"/>
</dbReference>
<dbReference type="InterPro" id="IPR023404">
    <property type="entry name" value="rSAM_horseshoe"/>
</dbReference>
<dbReference type="GO" id="GO:0046872">
    <property type="term" value="F:metal ion binding"/>
    <property type="evidence" value="ECO:0007669"/>
    <property type="project" value="UniProtKB-KW"/>
</dbReference>
<keyword evidence="10" id="KW-1185">Reference proteome</keyword>
<dbReference type="InterPro" id="IPR013704">
    <property type="entry name" value="UPF0313_N"/>
</dbReference>
<dbReference type="InterPro" id="IPR020612">
    <property type="entry name" value="Methylthiotransferase_CS"/>
</dbReference>
<reference evidence="9 10" key="1">
    <citation type="submission" date="2020-08" db="EMBL/GenBank/DDBJ databases">
        <title>Genomic Encyclopedia of Type Strains, Phase IV (KMG-IV): sequencing the most valuable type-strain genomes for metagenomic binning, comparative biology and taxonomic classification.</title>
        <authorList>
            <person name="Goeker M."/>
        </authorList>
    </citation>
    <scope>NUCLEOTIDE SEQUENCE [LARGE SCALE GENOMIC DNA]</scope>
    <source>
        <strain evidence="9 10">DSM 28570</strain>
    </source>
</reference>
<evidence type="ECO:0000259" key="8">
    <source>
        <dbReference type="PROSITE" id="PS51918"/>
    </source>
</evidence>
<dbReference type="PANTHER" id="PTHR32331:SF0">
    <property type="entry name" value="UPF0313 PROTEIN YGIQ"/>
    <property type="match status" value="1"/>
</dbReference>